<evidence type="ECO:0000313" key="3">
    <source>
        <dbReference type="Proteomes" id="UP000006727"/>
    </source>
</evidence>
<sequence>MGEEVWIPMTAHSHAESWSRKNVCIRIRGGYQPRATRFRNCKPPCPWPVCQSIVSLLGFTRLTHHGSNEFMRVVNFVCFGFRIRPMHLILLRLWI</sequence>
<dbReference type="Gramene" id="Pp3c16_14071V3.1">
    <property type="protein sequence ID" value="PAC:32984226.CDS.1"/>
    <property type="gene ID" value="Pp3c16_14071"/>
</dbReference>
<name>A0A2K1J8L2_PHYPA</name>
<dbReference type="AlphaFoldDB" id="A0A2K1J8L2"/>
<proteinExistence type="predicted"/>
<reference evidence="1 3" key="1">
    <citation type="journal article" date="2008" name="Science">
        <title>The Physcomitrella genome reveals evolutionary insights into the conquest of land by plants.</title>
        <authorList>
            <person name="Rensing S."/>
            <person name="Lang D."/>
            <person name="Zimmer A."/>
            <person name="Terry A."/>
            <person name="Salamov A."/>
            <person name="Shapiro H."/>
            <person name="Nishiyama T."/>
            <person name="Perroud P.-F."/>
            <person name="Lindquist E."/>
            <person name="Kamisugi Y."/>
            <person name="Tanahashi T."/>
            <person name="Sakakibara K."/>
            <person name="Fujita T."/>
            <person name="Oishi K."/>
            <person name="Shin-I T."/>
            <person name="Kuroki Y."/>
            <person name="Toyoda A."/>
            <person name="Suzuki Y."/>
            <person name="Hashimoto A."/>
            <person name="Yamaguchi K."/>
            <person name="Sugano A."/>
            <person name="Kohara Y."/>
            <person name="Fujiyama A."/>
            <person name="Anterola A."/>
            <person name="Aoki S."/>
            <person name="Ashton N."/>
            <person name="Barbazuk W.B."/>
            <person name="Barker E."/>
            <person name="Bennetzen J."/>
            <person name="Bezanilla M."/>
            <person name="Blankenship R."/>
            <person name="Cho S.H."/>
            <person name="Dutcher S."/>
            <person name="Estelle M."/>
            <person name="Fawcett J.A."/>
            <person name="Gundlach H."/>
            <person name="Hanada K."/>
            <person name="Heyl A."/>
            <person name="Hicks K.A."/>
            <person name="Hugh J."/>
            <person name="Lohr M."/>
            <person name="Mayer K."/>
            <person name="Melkozernov A."/>
            <person name="Murata T."/>
            <person name="Nelson D."/>
            <person name="Pils B."/>
            <person name="Prigge M."/>
            <person name="Reiss B."/>
            <person name="Renner T."/>
            <person name="Rombauts S."/>
            <person name="Rushton P."/>
            <person name="Sanderfoot A."/>
            <person name="Schween G."/>
            <person name="Shiu S.-H."/>
            <person name="Stueber K."/>
            <person name="Theodoulou F.L."/>
            <person name="Tu H."/>
            <person name="Van de Peer Y."/>
            <person name="Verrier P.J."/>
            <person name="Waters E."/>
            <person name="Wood A."/>
            <person name="Yang L."/>
            <person name="Cove D."/>
            <person name="Cuming A."/>
            <person name="Hasebe M."/>
            <person name="Lucas S."/>
            <person name="Mishler D.B."/>
            <person name="Reski R."/>
            <person name="Grigoriev I."/>
            <person name="Quatrano R.S."/>
            <person name="Boore J.L."/>
        </authorList>
    </citation>
    <scope>NUCLEOTIDE SEQUENCE [LARGE SCALE GENOMIC DNA]</scope>
    <source>
        <strain evidence="2 3">cv. Gransden 2004</strain>
    </source>
</reference>
<reference evidence="1 3" key="2">
    <citation type="journal article" date="2018" name="Plant J.">
        <title>The Physcomitrella patens chromosome-scale assembly reveals moss genome structure and evolution.</title>
        <authorList>
            <person name="Lang D."/>
            <person name="Ullrich K.K."/>
            <person name="Murat F."/>
            <person name="Fuchs J."/>
            <person name="Jenkins J."/>
            <person name="Haas F.B."/>
            <person name="Piednoel M."/>
            <person name="Gundlach H."/>
            <person name="Van Bel M."/>
            <person name="Meyberg R."/>
            <person name="Vives C."/>
            <person name="Morata J."/>
            <person name="Symeonidi A."/>
            <person name="Hiss M."/>
            <person name="Muchero W."/>
            <person name="Kamisugi Y."/>
            <person name="Saleh O."/>
            <person name="Blanc G."/>
            <person name="Decker E.L."/>
            <person name="van Gessel N."/>
            <person name="Grimwood J."/>
            <person name="Hayes R.D."/>
            <person name="Graham S.W."/>
            <person name="Gunter L.E."/>
            <person name="McDaniel S.F."/>
            <person name="Hoernstein S.N.W."/>
            <person name="Larsson A."/>
            <person name="Li F.W."/>
            <person name="Perroud P.F."/>
            <person name="Phillips J."/>
            <person name="Ranjan P."/>
            <person name="Rokshar D.S."/>
            <person name="Rothfels C.J."/>
            <person name="Schneider L."/>
            <person name="Shu S."/>
            <person name="Stevenson D.W."/>
            <person name="Thummler F."/>
            <person name="Tillich M."/>
            <person name="Villarreal Aguilar J.C."/>
            <person name="Widiez T."/>
            <person name="Wong G.K."/>
            <person name="Wymore A."/>
            <person name="Zhang Y."/>
            <person name="Zimmer A.D."/>
            <person name="Quatrano R.S."/>
            <person name="Mayer K.F.X."/>
            <person name="Goodstein D."/>
            <person name="Casacuberta J.M."/>
            <person name="Vandepoele K."/>
            <person name="Reski R."/>
            <person name="Cuming A.C."/>
            <person name="Tuskan G.A."/>
            <person name="Maumus F."/>
            <person name="Salse J."/>
            <person name="Schmutz J."/>
            <person name="Rensing S.A."/>
        </authorList>
    </citation>
    <scope>NUCLEOTIDE SEQUENCE [LARGE SCALE GENOMIC DNA]</scope>
    <source>
        <strain evidence="2 3">cv. Gransden 2004</strain>
    </source>
</reference>
<keyword evidence="3" id="KW-1185">Reference proteome</keyword>
<dbReference type="Proteomes" id="UP000006727">
    <property type="component" value="Chromosome 16"/>
</dbReference>
<evidence type="ECO:0000313" key="1">
    <source>
        <dbReference type="EMBL" id="PNR37847.1"/>
    </source>
</evidence>
<gene>
    <name evidence="1" type="ORF">PHYPA_020956</name>
</gene>
<dbReference type="EnsemblPlants" id="Pp3c16_14071V3.1">
    <property type="protein sequence ID" value="PAC:32984226.CDS.1"/>
    <property type="gene ID" value="Pp3c16_14071"/>
</dbReference>
<protein>
    <submittedName>
        <fullName evidence="1 2">Uncharacterized protein</fullName>
    </submittedName>
</protein>
<accession>A0A2K1J8L2</accession>
<dbReference type="EMBL" id="ABEU02000016">
    <property type="protein sequence ID" value="PNR37847.1"/>
    <property type="molecule type" value="Genomic_DNA"/>
</dbReference>
<organism evidence="1">
    <name type="scientific">Physcomitrium patens</name>
    <name type="common">Spreading-leaved earth moss</name>
    <name type="synonym">Physcomitrella patens</name>
    <dbReference type="NCBI Taxonomy" id="3218"/>
    <lineage>
        <taxon>Eukaryota</taxon>
        <taxon>Viridiplantae</taxon>
        <taxon>Streptophyta</taxon>
        <taxon>Embryophyta</taxon>
        <taxon>Bryophyta</taxon>
        <taxon>Bryophytina</taxon>
        <taxon>Bryopsida</taxon>
        <taxon>Funariidae</taxon>
        <taxon>Funariales</taxon>
        <taxon>Funariaceae</taxon>
        <taxon>Physcomitrium</taxon>
    </lineage>
</organism>
<evidence type="ECO:0000313" key="2">
    <source>
        <dbReference type="EnsemblPlants" id="PAC:32984226.CDS.1"/>
    </source>
</evidence>
<dbReference type="InParanoid" id="A0A2K1J8L2"/>
<reference evidence="2" key="3">
    <citation type="submission" date="2020-12" db="UniProtKB">
        <authorList>
            <consortium name="EnsemblPlants"/>
        </authorList>
    </citation>
    <scope>IDENTIFICATION</scope>
</reference>